<organism evidence="3">
    <name type="scientific">Catillopecten margaritatus gill symbiont</name>
    <dbReference type="NCBI Taxonomy" id="3083288"/>
    <lineage>
        <taxon>Bacteria</taxon>
        <taxon>Pseudomonadati</taxon>
        <taxon>Pseudomonadota</taxon>
        <taxon>Gammaproteobacteria</taxon>
        <taxon>sulfur-oxidizing symbionts</taxon>
    </lineage>
</organism>
<dbReference type="Pfam" id="PF02604">
    <property type="entry name" value="PhdYeFM_antitox"/>
    <property type="match status" value="1"/>
</dbReference>
<dbReference type="SUPFAM" id="SSF143120">
    <property type="entry name" value="YefM-like"/>
    <property type="match status" value="1"/>
</dbReference>
<dbReference type="Gene3D" id="3.40.1620.10">
    <property type="entry name" value="YefM-like domain"/>
    <property type="match status" value="1"/>
</dbReference>
<protein>
    <recommendedName>
        <fullName evidence="2">Antitoxin</fullName>
    </recommendedName>
</protein>
<dbReference type="NCBIfam" id="TIGR01552">
    <property type="entry name" value="phd_fam"/>
    <property type="match status" value="1"/>
</dbReference>
<name>A0AAU6PGZ6_9GAMM</name>
<proteinExistence type="inferred from homology"/>
<comment type="similarity">
    <text evidence="1 2">Belongs to the phD/YefM antitoxin family.</text>
</comment>
<dbReference type="InterPro" id="IPR006442">
    <property type="entry name" value="Antitoxin_Phd/YefM"/>
</dbReference>
<dbReference type="InterPro" id="IPR036165">
    <property type="entry name" value="YefM-like_sf"/>
</dbReference>
<reference evidence="3" key="1">
    <citation type="submission" date="2023-10" db="EMBL/GenBank/DDBJ databases">
        <title>The first scallop-associated chemosynthetic bacterial symbiont.</title>
        <authorList>
            <person name="Lin Y.-T."/>
            <person name="Sun J."/>
            <person name="Ip J.C.-H."/>
            <person name="He X."/>
            <person name="Gao Z.-M."/>
            <person name="Perez M."/>
            <person name="Xu T."/>
            <person name="Qian P.-Y."/>
            <person name="Qiu J.-W."/>
        </authorList>
    </citation>
    <scope>NUCLEOTIDE SEQUENCE</scope>
    <source>
        <strain evidence="3">Gill1</strain>
    </source>
</reference>
<sequence length="44" mass="5052">MRVSITEAKANLSNLINRVLQGEKITLTRYNKPMVDLVIHQSKK</sequence>
<dbReference type="EMBL" id="CP138327">
    <property type="protein sequence ID" value="WXU00248.1"/>
    <property type="molecule type" value="Genomic_DNA"/>
</dbReference>
<evidence type="ECO:0000256" key="2">
    <source>
        <dbReference type="RuleBase" id="RU362080"/>
    </source>
</evidence>
<dbReference type="AlphaFoldDB" id="A0AAU6PGZ6"/>
<evidence type="ECO:0000313" key="3">
    <source>
        <dbReference type="EMBL" id="WXU00248.1"/>
    </source>
</evidence>
<accession>A0AAU6PGZ6</accession>
<comment type="function">
    <text evidence="2">Antitoxin component of a type II toxin-antitoxin (TA) system.</text>
</comment>
<gene>
    <name evidence="3" type="ORF">Ctma_0959</name>
</gene>
<evidence type="ECO:0000256" key="1">
    <source>
        <dbReference type="ARBA" id="ARBA00009981"/>
    </source>
</evidence>